<dbReference type="AlphaFoldDB" id="A0A1Z5J828"/>
<feature type="compositionally biased region" description="Low complexity" evidence="1">
    <location>
        <begin position="40"/>
        <end position="49"/>
    </location>
</feature>
<keyword evidence="4" id="KW-1185">Reference proteome</keyword>
<organism evidence="3 4">
    <name type="scientific">Fistulifera solaris</name>
    <name type="common">Oleaginous diatom</name>
    <dbReference type="NCBI Taxonomy" id="1519565"/>
    <lineage>
        <taxon>Eukaryota</taxon>
        <taxon>Sar</taxon>
        <taxon>Stramenopiles</taxon>
        <taxon>Ochrophyta</taxon>
        <taxon>Bacillariophyta</taxon>
        <taxon>Bacillariophyceae</taxon>
        <taxon>Bacillariophycidae</taxon>
        <taxon>Naviculales</taxon>
        <taxon>Naviculaceae</taxon>
        <taxon>Fistulifera</taxon>
    </lineage>
</organism>
<feature type="transmembrane region" description="Helical" evidence="2">
    <location>
        <begin position="111"/>
        <end position="130"/>
    </location>
</feature>
<proteinExistence type="predicted"/>
<dbReference type="OrthoDB" id="48830at2759"/>
<keyword evidence="2" id="KW-0472">Membrane</keyword>
<sequence length="431" mass="48408">MSRKHQRRPIYNQSHSSDEIAAEHSSPVPGRHRRTRSEESNYSGESSSNHPSFTRDFADDNFLLRGRRVSQHNFDDDDDEGFDRIFSLNISSNVGHDIPASKQRRTANFRCIGLCVSIIVMIILLALSGINTTWTLNAGETRRIETPILSRQITVKATRSTSRLPLNAVVYSLASCPPLTGPPLVVRESRVFHLSPEEYQYDYFYLNTGSSISMNATQKQGSTTLYILEGKNALRRLQSPGPEDDPFGIDSVEEASITEGENATVSYTVKQSDVYTLVYDNPSATNPSDLSTQYDVVMTTYDLKKYDPQCNKLSESQPCIVHRPDKGSCLLIQADKNRNPTSTQAVTVKIHSNRRWFPILIFSIIPYLFGWLTAIYFKPKSVYYAVERREEQQQNDAIEMETSPNAPSRESGGGNSSSPTSNQIAVETRIV</sequence>
<reference evidence="3 4" key="1">
    <citation type="journal article" date="2015" name="Plant Cell">
        <title>Oil accumulation by the oleaginous diatom Fistulifera solaris as revealed by the genome and transcriptome.</title>
        <authorList>
            <person name="Tanaka T."/>
            <person name="Maeda Y."/>
            <person name="Veluchamy A."/>
            <person name="Tanaka M."/>
            <person name="Abida H."/>
            <person name="Marechal E."/>
            <person name="Bowler C."/>
            <person name="Muto M."/>
            <person name="Sunaga Y."/>
            <person name="Tanaka M."/>
            <person name="Yoshino T."/>
            <person name="Taniguchi T."/>
            <person name="Fukuda Y."/>
            <person name="Nemoto M."/>
            <person name="Matsumoto M."/>
            <person name="Wong P.S."/>
            <person name="Aburatani S."/>
            <person name="Fujibuchi W."/>
        </authorList>
    </citation>
    <scope>NUCLEOTIDE SEQUENCE [LARGE SCALE GENOMIC DNA]</scope>
    <source>
        <strain evidence="3 4">JPCC DA0580</strain>
    </source>
</reference>
<name>A0A1Z5J828_FISSO</name>
<feature type="transmembrane region" description="Helical" evidence="2">
    <location>
        <begin position="356"/>
        <end position="377"/>
    </location>
</feature>
<keyword evidence="2" id="KW-1133">Transmembrane helix</keyword>
<comment type="caution">
    <text evidence="3">The sequence shown here is derived from an EMBL/GenBank/DDBJ whole genome shotgun (WGS) entry which is preliminary data.</text>
</comment>
<protein>
    <recommendedName>
        <fullName evidence="5">E3 ubiquitin-protein ligase APD1-4 middle domain-containing protein</fullName>
    </recommendedName>
</protein>
<dbReference type="Proteomes" id="UP000198406">
    <property type="component" value="Unassembled WGS sequence"/>
</dbReference>
<keyword evidence="2" id="KW-0812">Transmembrane</keyword>
<feature type="region of interest" description="Disordered" evidence="1">
    <location>
        <begin position="393"/>
        <end position="431"/>
    </location>
</feature>
<evidence type="ECO:0000256" key="1">
    <source>
        <dbReference type="SAM" id="MobiDB-lite"/>
    </source>
</evidence>
<feature type="region of interest" description="Disordered" evidence="1">
    <location>
        <begin position="1"/>
        <end position="54"/>
    </location>
</feature>
<dbReference type="EMBL" id="BDSP01000016">
    <property type="protein sequence ID" value="GAX10147.1"/>
    <property type="molecule type" value="Genomic_DNA"/>
</dbReference>
<dbReference type="InParanoid" id="A0A1Z5J828"/>
<gene>
    <name evidence="3" type="ORF">FisN_3Lh342</name>
</gene>
<evidence type="ECO:0000313" key="4">
    <source>
        <dbReference type="Proteomes" id="UP000198406"/>
    </source>
</evidence>
<evidence type="ECO:0008006" key="5">
    <source>
        <dbReference type="Google" id="ProtNLM"/>
    </source>
</evidence>
<accession>A0A1Z5J828</accession>
<evidence type="ECO:0000313" key="3">
    <source>
        <dbReference type="EMBL" id="GAX10147.1"/>
    </source>
</evidence>
<evidence type="ECO:0000256" key="2">
    <source>
        <dbReference type="SAM" id="Phobius"/>
    </source>
</evidence>